<evidence type="ECO:0000313" key="2">
    <source>
        <dbReference type="Proteomes" id="UP001341840"/>
    </source>
</evidence>
<sequence length="52" mass="5634">VLTKRCYWRRRHPRGGANAAGASFEDDVEAIGAIRVKALDAEAPPTWQALAA</sequence>
<gene>
    <name evidence="1" type="ORF">PIB30_029067</name>
</gene>
<feature type="non-terminal residue" evidence="1">
    <location>
        <position position="1"/>
    </location>
</feature>
<keyword evidence="2" id="KW-1185">Reference proteome</keyword>
<accession>A0ABU6RBP8</accession>
<name>A0ABU6RBP8_9FABA</name>
<evidence type="ECO:0000313" key="1">
    <source>
        <dbReference type="EMBL" id="MED6121324.1"/>
    </source>
</evidence>
<comment type="caution">
    <text evidence="1">The sequence shown here is derived from an EMBL/GenBank/DDBJ whole genome shotgun (WGS) entry which is preliminary data.</text>
</comment>
<reference evidence="1 2" key="1">
    <citation type="journal article" date="2023" name="Plants (Basel)">
        <title>Bridging the Gap: Combining Genomics and Transcriptomics Approaches to Understand Stylosanthes scabra, an Orphan Legume from the Brazilian Caatinga.</title>
        <authorList>
            <person name="Ferreira-Neto J.R.C."/>
            <person name="da Silva M.D."/>
            <person name="Binneck E."/>
            <person name="de Melo N.F."/>
            <person name="da Silva R.H."/>
            <person name="de Melo A.L.T.M."/>
            <person name="Pandolfi V."/>
            <person name="Bustamante F.O."/>
            <person name="Brasileiro-Vidal A.C."/>
            <person name="Benko-Iseppon A.M."/>
        </authorList>
    </citation>
    <scope>NUCLEOTIDE SEQUENCE [LARGE SCALE GENOMIC DNA]</scope>
    <source>
        <tissue evidence="1">Leaves</tissue>
    </source>
</reference>
<dbReference type="Proteomes" id="UP001341840">
    <property type="component" value="Unassembled WGS sequence"/>
</dbReference>
<proteinExistence type="predicted"/>
<protein>
    <submittedName>
        <fullName evidence="1">Uncharacterized protein</fullName>
    </submittedName>
</protein>
<dbReference type="EMBL" id="JASCZI010030325">
    <property type="protein sequence ID" value="MED6121324.1"/>
    <property type="molecule type" value="Genomic_DNA"/>
</dbReference>
<organism evidence="1 2">
    <name type="scientific">Stylosanthes scabra</name>
    <dbReference type="NCBI Taxonomy" id="79078"/>
    <lineage>
        <taxon>Eukaryota</taxon>
        <taxon>Viridiplantae</taxon>
        <taxon>Streptophyta</taxon>
        <taxon>Embryophyta</taxon>
        <taxon>Tracheophyta</taxon>
        <taxon>Spermatophyta</taxon>
        <taxon>Magnoliopsida</taxon>
        <taxon>eudicotyledons</taxon>
        <taxon>Gunneridae</taxon>
        <taxon>Pentapetalae</taxon>
        <taxon>rosids</taxon>
        <taxon>fabids</taxon>
        <taxon>Fabales</taxon>
        <taxon>Fabaceae</taxon>
        <taxon>Papilionoideae</taxon>
        <taxon>50 kb inversion clade</taxon>
        <taxon>dalbergioids sensu lato</taxon>
        <taxon>Dalbergieae</taxon>
        <taxon>Pterocarpus clade</taxon>
        <taxon>Stylosanthes</taxon>
    </lineage>
</organism>